<evidence type="ECO:0000256" key="10">
    <source>
        <dbReference type="HAMAP-Rule" id="MF_02019"/>
    </source>
</evidence>
<feature type="domain" description="Mur ligase N-terminal catalytic" evidence="12">
    <location>
        <begin position="27"/>
        <end position="100"/>
    </location>
</feature>
<evidence type="ECO:0000256" key="3">
    <source>
        <dbReference type="ARBA" id="ARBA00022618"/>
    </source>
</evidence>
<dbReference type="InterPro" id="IPR035911">
    <property type="entry name" value="MurE/MurF_N"/>
</dbReference>
<evidence type="ECO:0000256" key="4">
    <source>
        <dbReference type="ARBA" id="ARBA00022741"/>
    </source>
</evidence>
<evidence type="ECO:0000259" key="12">
    <source>
        <dbReference type="Pfam" id="PF01225"/>
    </source>
</evidence>
<name>A0A318KWF5_9FIRM</name>
<evidence type="ECO:0000256" key="5">
    <source>
        <dbReference type="ARBA" id="ARBA00022840"/>
    </source>
</evidence>
<dbReference type="InterPro" id="IPR036565">
    <property type="entry name" value="Mur-like_cat_sf"/>
</dbReference>
<dbReference type="Proteomes" id="UP000247612">
    <property type="component" value="Unassembled WGS sequence"/>
</dbReference>
<dbReference type="EMBL" id="QJKH01000010">
    <property type="protein sequence ID" value="PXX77543.1"/>
    <property type="molecule type" value="Genomic_DNA"/>
</dbReference>
<evidence type="ECO:0000256" key="7">
    <source>
        <dbReference type="ARBA" id="ARBA00022984"/>
    </source>
</evidence>
<dbReference type="GO" id="GO:0005737">
    <property type="term" value="C:cytoplasm"/>
    <property type="evidence" value="ECO:0007669"/>
    <property type="project" value="UniProtKB-SubCell"/>
</dbReference>
<evidence type="ECO:0000313" key="15">
    <source>
        <dbReference type="EMBL" id="PXX77543.1"/>
    </source>
</evidence>
<proteinExistence type="inferred from homology"/>
<dbReference type="GO" id="GO:0047480">
    <property type="term" value="F:UDP-N-acetylmuramoyl-tripeptide-D-alanyl-D-alanine ligase activity"/>
    <property type="evidence" value="ECO:0007669"/>
    <property type="project" value="UniProtKB-UniRule"/>
</dbReference>
<dbReference type="GO" id="GO:0009252">
    <property type="term" value="P:peptidoglycan biosynthetic process"/>
    <property type="evidence" value="ECO:0007669"/>
    <property type="project" value="UniProtKB-UniRule"/>
</dbReference>
<gene>
    <name evidence="10" type="primary">murF</name>
    <name evidence="15" type="ORF">DES51_11093</name>
</gene>
<dbReference type="Gene3D" id="3.40.1390.10">
    <property type="entry name" value="MurE/MurF, N-terminal domain"/>
    <property type="match status" value="1"/>
</dbReference>
<dbReference type="UniPathway" id="UPA00219"/>
<dbReference type="InterPro" id="IPR004101">
    <property type="entry name" value="Mur_ligase_C"/>
</dbReference>
<evidence type="ECO:0000259" key="13">
    <source>
        <dbReference type="Pfam" id="PF02875"/>
    </source>
</evidence>
<comment type="caution">
    <text evidence="15">The sequence shown here is derived from an EMBL/GenBank/DDBJ whole genome shotgun (WGS) entry which is preliminary data.</text>
</comment>
<dbReference type="Gene3D" id="3.90.190.20">
    <property type="entry name" value="Mur ligase, C-terminal domain"/>
    <property type="match status" value="1"/>
</dbReference>
<dbReference type="InterPro" id="IPR051046">
    <property type="entry name" value="MurCDEF_CellWall_CoF430Synth"/>
</dbReference>
<keyword evidence="4 10" id="KW-0547">Nucleotide-binding</keyword>
<comment type="similarity">
    <text evidence="10">Belongs to the MurCDEF family. MurF subfamily.</text>
</comment>
<reference evidence="15 16" key="1">
    <citation type="submission" date="2018-05" db="EMBL/GenBank/DDBJ databases">
        <title>Genomic Encyclopedia of Type Strains, Phase IV (KMG-IV): sequencing the most valuable type-strain genomes for metagenomic binning, comparative biology and taxonomic classification.</title>
        <authorList>
            <person name="Goeker M."/>
        </authorList>
    </citation>
    <scope>NUCLEOTIDE SEQUENCE [LARGE SCALE GENOMIC DNA]</scope>
    <source>
        <strain evidence="15 16">JC118</strain>
    </source>
</reference>
<comment type="catalytic activity">
    <reaction evidence="10 11">
        <text>D-alanyl-D-alanine + UDP-N-acetyl-alpha-D-muramoyl-L-alanyl-gamma-D-glutamyl-meso-2,6-diaminopimelate + ATP = UDP-N-acetyl-alpha-D-muramoyl-L-alanyl-gamma-D-glutamyl-meso-2,6-diaminopimeloyl-D-alanyl-D-alanine + ADP + phosphate + H(+)</text>
        <dbReference type="Rhea" id="RHEA:28374"/>
        <dbReference type="ChEBI" id="CHEBI:15378"/>
        <dbReference type="ChEBI" id="CHEBI:30616"/>
        <dbReference type="ChEBI" id="CHEBI:43474"/>
        <dbReference type="ChEBI" id="CHEBI:57822"/>
        <dbReference type="ChEBI" id="CHEBI:61386"/>
        <dbReference type="ChEBI" id="CHEBI:83905"/>
        <dbReference type="ChEBI" id="CHEBI:456216"/>
        <dbReference type="EC" id="6.3.2.10"/>
    </reaction>
</comment>
<feature type="domain" description="Mur ligase C-terminal" evidence="13">
    <location>
        <begin position="327"/>
        <end position="443"/>
    </location>
</feature>
<protein>
    <recommendedName>
        <fullName evidence="10 11">UDP-N-acetylmuramoyl-tripeptide--D-alanyl-D-alanine ligase</fullName>
        <ecNumber evidence="10 11">6.3.2.10</ecNumber>
    </recommendedName>
    <alternativeName>
        <fullName evidence="10">D-alanyl-D-alanine-adding enzyme</fullName>
    </alternativeName>
</protein>
<dbReference type="Pfam" id="PF08245">
    <property type="entry name" value="Mur_ligase_M"/>
    <property type="match status" value="1"/>
</dbReference>
<keyword evidence="16" id="KW-1185">Reference proteome</keyword>
<dbReference type="InterPro" id="IPR013221">
    <property type="entry name" value="Mur_ligase_cen"/>
</dbReference>
<evidence type="ECO:0000256" key="8">
    <source>
        <dbReference type="ARBA" id="ARBA00023306"/>
    </source>
</evidence>
<dbReference type="GO" id="GO:0051301">
    <property type="term" value="P:cell division"/>
    <property type="evidence" value="ECO:0007669"/>
    <property type="project" value="UniProtKB-KW"/>
</dbReference>
<keyword evidence="7 10" id="KW-0573">Peptidoglycan synthesis</keyword>
<dbReference type="InterPro" id="IPR005863">
    <property type="entry name" value="UDP-N-AcMur_synth"/>
</dbReference>
<dbReference type="EC" id="6.3.2.10" evidence="10 11"/>
<evidence type="ECO:0000256" key="1">
    <source>
        <dbReference type="ARBA" id="ARBA00022490"/>
    </source>
</evidence>
<dbReference type="GO" id="GO:0008360">
    <property type="term" value="P:regulation of cell shape"/>
    <property type="evidence" value="ECO:0007669"/>
    <property type="project" value="UniProtKB-KW"/>
</dbReference>
<evidence type="ECO:0000259" key="14">
    <source>
        <dbReference type="Pfam" id="PF08245"/>
    </source>
</evidence>
<dbReference type="STRING" id="1034346.GCA_000313565_01371"/>
<evidence type="ECO:0000256" key="11">
    <source>
        <dbReference type="RuleBase" id="RU004136"/>
    </source>
</evidence>
<comment type="function">
    <text evidence="10 11">Involved in cell wall formation. Catalyzes the final step in the synthesis of UDP-N-acetylmuramoyl-pentapeptide, the precursor of murein.</text>
</comment>
<dbReference type="AlphaFoldDB" id="A0A318KWF5"/>
<dbReference type="PANTHER" id="PTHR43024:SF1">
    <property type="entry name" value="UDP-N-ACETYLMURAMOYL-TRIPEPTIDE--D-ALANYL-D-ALANINE LIGASE"/>
    <property type="match status" value="1"/>
</dbReference>
<comment type="subcellular location">
    <subcellularLocation>
        <location evidence="10 11">Cytoplasm</location>
    </subcellularLocation>
</comment>
<dbReference type="GO" id="GO:0008766">
    <property type="term" value="F:UDP-N-acetylmuramoylalanyl-D-glutamyl-2,6-diaminopimelate-D-alanyl-D-alanine ligase activity"/>
    <property type="evidence" value="ECO:0007669"/>
    <property type="project" value="RHEA"/>
</dbReference>
<keyword evidence="6 10" id="KW-0133">Cell shape</keyword>
<feature type="binding site" evidence="10">
    <location>
        <begin position="113"/>
        <end position="119"/>
    </location>
    <ligand>
        <name>ATP</name>
        <dbReference type="ChEBI" id="CHEBI:30616"/>
    </ligand>
</feature>
<dbReference type="GO" id="GO:0005524">
    <property type="term" value="F:ATP binding"/>
    <property type="evidence" value="ECO:0007669"/>
    <property type="project" value="UniProtKB-UniRule"/>
</dbReference>
<dbReference type="InterPro" id="IPR000713">
    <property type="entry name" value="Mur_ligase_N"/>
</dbReference>
<feature type="domain" description="Mur ligase central" evidence="14">
    <location>
        <begin position="111"/>
        <end position="297"/>
    </location>
</feature>
<dbReference type="OrthoDB" id="9801978at2"/>
<organism evidence="15 16">
    <name type="scientific">Dielma fastidiosa</name>
    <dbReference type="NCBI Taxonomy" id="1034346"/>
    <lineage>
        <taxon>Bacteria</taxon>
        <taxon>Bacillati</taxon>
        <taxon>Bacillota</taxon>
        <taxon>Erysipelotrichia</taxon>
        <taxon>Erysipelotrichales</taxon>
        <taxon>Erysipelotrichaceae</taxon>
        <taxon>Dielma</taxon>
    </lineage>
</organism>
<dbReference type="SUPFAM" id="SSF53623">
    <property type="entry name" value="MurD-like peptide ligases, catalytic domain"/>
    <property type="match status" value="1"/>
</dbReference>
<keyword evidence="8 10" id="KW-0131">Cell cycle</keyword>
<dbReference type="InterPro" id="IPR036615">
    <property type="entry name" value="Mur_ligase_C_dom_sf"/>
</dbReference>
<keyword evidence="3 10" id="KW-0132">Cell division</keyword>
<dbReference type="NCBIfam" id="TIGR01143">
    <property type="entry name" value="murF"/>
    <property type="match status" value="1"/>
</dbReference>
<dbReference type="HAMAP" id="MF_02019">
    <property type="entry name" value="MurF"/>
    <property type="match status" value="1"/>
</dbReference>
<evidence type="ECO:0000256" key="2">
    <source>
        <dbReference type="ARBA" id="ARBA00022598"/>
    </source>
</evidence>
<dbReference type="Pfam" id="PF02875">
    <property type="entry name" value="Mur_ligase_C"/>
    <property type="match status" value="1"/>
</dbReference>
<dbReference type="Gene3D" id="3.40.1190.10">
    <property type="entry name" value="Mur-like, catalytic domain"/>
    <property type="match status" value="1"/>
</dbReference>
<evidence type="ECO:0000256" key="6">
    <source>
        <dbReference type="ARBA" id="ARBA00022960"/>
    </source>
</evidence>
<accession>A0A318KWF5</accession>
<dbReference type="RefSeq" id="WP_022937678.1">
    <property type="nucleotide sequence ID" value="NZ_CABKRQ010000003.1"/>
</dbReference>
<dbReference type="Pfam" id="PF01225">
    <property type="entry name" value="Mur_ligase"/>
    <property type="match status" value="1"/>
</dbReference>
<evidence type="ECO:0000313" key="16">
    <source>
        <dbReference type="Proteomes" id="UP000247612"/>
    </source>
</evidence>
<dbReference type="SUPFAM" id="SSF53244">
    <property type="entry name" value="MurD-like peptide ligases, peptide-binding domain"/>
    <property type="match status" value="1"/>
</dbReference>
<sequence length="459" mass="50246">MIKKTVSEIRQMLGLKNENTMVDEVAVKGVCIDSRQVEAGNLFIPLVGERVNGHAYADMALANGAAAMLWNVNEPNPPKDAAVILVEDTAAALWRLAGAYRLLCHYKTVGITGSNGKTSTKDMVAGVLSERYRVMKTQGNHNNEIGVPLTLLSFDEDIDVAVVEMGMENRHEIEALCEIVKPDIGIITNVGVAHLENLGSMANIAKAKCELIEGLHNGSAFFYNGDDPYLGQEIPSHDLRQLRVQTFGEGEHNDCRLTSFSQHHEGITFTLSLTDQTFSCNILGRHQAMNGCAAYLAGHELGMSDDEIQRGFQRVETTSMRNELSSVGKWLVLNDAYKSNPQSALAALATFDQIKGGNRIAVLGDMLDLGETSPMLHEQLGRDCAKFKLDKVFCLGPLAEYIAKGAKAAGISDVRHFIERDELLAALLAETDHEATVLFKGSRGMKLDEIFDQIKEKVK</sequence>
<comment type="pathway">
    <text evidence="10 11">Cell wall biogenesis; peptidoglycan biosynthesis.</text>
</comment>
<dbReference type="PANTHER" id="PTHR43024">
    <property type="entry name" value="UDP-N-ACETYLMURAMOYL-TRIPEPTIDE--D-ALANYL-D-ALANINE LIGASE"/>
    <property type="match status" value="1"/>
</dbReference>
<keyword evidence="1 10" id="KW-0963">Cytoplasm</keyword>
<dbReference type="SUPFAM" id="SSF63418">
    <property type="entry name" value="MurE/MurF N-terminal domain"/>
    <property type="match status" value="1"/>
</dbReference>
<dbReference type="GO" id="GO:0071555">
    <property type="term" value="P:cell wall organization"/>
    <property type="evidence" value="ECO:0007669"/>
    <property type="project" value="UniProtKB-KW"/>
</dbReference>
<keyword evidence="9 10" id="KW-0961">Cell wall biogenesis/degradation</keyword>
<evidence type="ECO:0000256" key="9">
    <source>
        <dbReference type="ARBA" id="ARBA00023316"/>
    </source>
</evidence>
<keyword evidence="5 10" id="KW-0067">ATP-binding</keyword>
<keyword evidence="2 10" id="KW-0436">Ligase</keyword>